<reference evidence="3" key="1">
    <citation type="journal article" date="2019" name="Int. J. Syst. Evol. Microbiol.">
        <title>The Global Catalogue of Microorganisms (GCM) 10K type strain sequencing project: providing services to taxonomists for standard genome sequencing and annotation.</title>
        <authorList>
            <consortium name="The Broad Institute Genomics Platform"/>
            <consortium name="The Broad Institute Genome Sequencing Center for Infectious Disease"/>
            <person name="Wu L."/>
            <person name="Ma J."/>
        </authorList>
    </citation>
    <scope>NUCLEOTIDE SEQUENCE [LARGE SCALE GENOMIC DNA]</scope>
    <source>
        <strain evidence="3">JCM 18298</strain>
    </source>
</reference>
<dbReference type="Proteomes" id="UP001500603">
    <property type="component" value="Unassembled WGS sequence"/>
</dbReference>
<dbReference type="GO" id="GO:0016787">
    <property type="term" value="F:hydrolase activity"/>
    <property type="evidence" value="ECO:0007669"/>
    <property type="project" value="UniProtKB-KW"/>
</dbReference>
<proteinExistence type="predicted"/>
<evidence type="ECO:0000259" key="1">
    <source>
        <dbReference type="Pfam" id="PF00561"/>
    </source>
</evidence>
<dbReference type="PANTHER" id="PTHR43433">
    <property type="entry name" value="HYDROLASE, ALPHA/BETA FOLD FAMILY PROTEIN"/>
    <property type="match status" value="1"/>
</dbReference>
<evidence type="ECO:0000313" key="3">
    <source>
        <dbReference type="Proteomes" id="UP001500603"/>
    </source>
</evidence>
<protein>
    <submittedName>
        <fullName evidence="2">Alpha/beta hydrolase</fullName>
    </submittedName>
</protein>
<accession>A0ABP9KER7</accession>
<dbReference type="Pfam" id="PF00561">
    <property type="entry name" value="Abhydrolase_1"/>
    <property type="match status" value="1"/>
</dbReference>
<dbReference type="PRINTS" id="PR00111">
    <property type="entry name" value="ABHYDROLASE"/>
</dbReference>
<dbReference type="PANTHER" id="PTHR43433:SF3">
    <property type="entry name" value="NON-HEME CHLOROPEROXIDASE"/>
    <property type="match status" value="1"/>
</dbReference>
<name>A0ABP9KER7_9NOCA</name>
<dbReference type="InterPro" id="IPR000073">
    <property type="entry name" value="AB_hydrolase_1"/>
</dbReference>
<dbReference type="EMBL" id="BAABJM010000002">
    <property type="protein sequence ID" value="GAA5055992.1"/>
    <property type="molecule type" value="Genomic_DNA"/>
</dbReference>
<feature type="domain" description="AB hydrolase-1" evidence="1">
    <location>
        <begin position="22"/>
        <end position="259"/>
    </location>
</feature>
<evidence type="ECO:0000313" key="2">
    <source>
        <dbReference type="EMBL" id="GAA5055992.1"/>
    </source>
</evidence>
<dbReference type="SUPFAM" id="SSF53474">
    <property type="entry name" value="alpha/beta-Hydrolases"/>
    <property type="match status" value="1"/>
</dbReference>
<organism evidence="2 3">
    <name type="scientific">Nocardia callitridis</name>
    <dbReference type="NCBI Taxonomy" id="648753"/>
    <lineage>
        <taxon>Bacteria</taxon>
        <taxon>Bacillati</taxon>
        <taxon>Actinomycetota</taxon>
        <taxon>Actinomycetes</taxon>
        <taxon>Mycobacteriales</taxon>
        <taxon>Nocardiaceae</taxon>
        <taxon>Nocardia</taxon>
    </lineage>
</organism>
<comment type="caution">
    <text evidence="2">The sequence shown here is derived from an EMBL/GenBank/DDBJ whole genome shotgun (WGS) entry which is preliminary data.</text>
</comment>
<dbReference type="RefSeq" id="WP_345496234.1">
    <property type="nucleotide sequence ID" value="NZ_BAABJM010000002.1"/>
</dbReference>
<dbReference type="Gene3D" id="3.40.50.1820">
    <property type="entry name" value="alpha/beta hydrolase"/>
    <property type="match status" value="1"/>
</dbReference>
<dbReference type="InterPro" id="IPR029058">
    <property type="entry name" value="AB_hydrolase_fold"/>
</dbReference>
<keyword evidence="3" id="KW-1185">Reference proteome</keyword>
<keyword evidence="2" id="KW-0378">Hydrolase</keyword>
<gene>
    <name evidence="2" type="ORF">GCM10023318_32820</name>
</gene>
<dbReference type="InterPro" id="IPR050471">
    <property type="entry name" value="AB_hydrolase"/>
</dbReference>
<sequence>MPHFETTDGTALAYEDYGTGAPVVFVAGWSLHSDMWEYQVPYFLDHGYRCVLLDRRGHGRSDRPTTGYDVDTRADDLAALLEKLDLTEATLVGHSGGGGEIVRYLARHGSDRVAGVALLAAALPMLRRTDDNPEGIPAEFCAATLAQLRIDRPKWFADRAQGYFATHLGNAVSQAIIDHEIRRCLVTAPHAALAVQQELFHTDHRADVAALPVPALIVHGTADQSIPLETTSRHTARLAPENTFKEYPTAGHGLYITHATQLNADLREFIER</sequence>